<sequence>MGSHLVTLRPLRDPFESAADYRSRLKGRLLHQALYFARTVEDFKRPQTLVKKAFYSLGEHMARWDIEDTFIRPLMALYEIDEIETFFPQVGVAEVYREREFLVPTSDQGFHILRPDRVVVYQDSAIVVEFKTEERGATTYKKHERQVITYQNIVKKSFKLPVSSYLLYLQPPHVVRVSIE</sequence>
<dbReference type="SUPFAM" id="SSF52980">
    <property type="entry name" value="Restriction endonuclease-like"/>
    <property type="match status" value="1"/>
</dbReference>
<protein>
    <recommendedName>
        <fullName evidence="2">PD-(D/E)XK endonuclease-like domain-containing protein</fullName>
    </recommendedName>
</protein>
<evidence type="ECO:0008006" key="2">
    <source>
        <dbReference type="Google" id="ProtNLM"/>
    </source>
</evidence>
<dbReference type="Proteomes" id="UP000885797">
    <property type="component" value="Unassembled WGS sequence"/>
</dbReference>
<dbReference type="Gene3D" id="3.90.320.10">
    <property type="match status" value="1"/>
</dbReference>
<evidence type="ECO:0000313" key="1">
    <source>
        <dbReference type="EMBL" id="HFC46982.1"/>
    </source>
</evidence>
<proteinExistence type="predicted"/>
<reference evidence="1" key="1">
    <citation type="journal article" date="2020" name="mSystems">
        <title>Genome- and Community-Level Interaction Insights into Carbon Utilization and Element Cycling Functions of Hydrothermarchaeota in Hydrothermal Sediment.</title>
        <authorList>
            <person name="Zhou Z."/>
            <person name="Liu Y."/>
            <person name="Xu W."/>
            <person name="Pan J."/>
            <person name="Luo Z.H."/>
            <person name="Li M."/>
        </authorList>
    </citation>
    <scope>NUCLEOTIDE SEQUENCE [LARGE SCALE GENOMIC DNA]</scope>
    <source>
        <strain evidence="1">HyVt-503</strain>
    </source>
</reference>
<dbReference type="EMBL" id="DRND01000299">
    <property type="protein sequence ID" value="HFC46982.1"/>
    <property type="molecule type" value="Genomic_DNA"/>
</dbReference>
<gene>
    <name evidence="1" type="ORF">ENJ63_03785</name>
</gene>
<comment type="caution">
    <text evidence="1">The sequence shown here is derived from an EMBL/GenBank/DDBJ whole genome shotgun (WGS) entry which is preliminary data.</text>
</comment>
<dbReference type="InterPro" id="IPR011335">
    <property type="entry name" value="Restrct_endonuc-II-like"/>
</dbReference>
<dbReference type="AlphaFoldDB" id="A0A7V2SZA1"/>
<dbReference type="InterPro" id="IPR011604">
    <property type="entry name" value="PDDEXK-like_dom_sf"/>
</dbReference>
<accession>A0A7V2SZA1</accession>
<name>A0A7V2SZA1_9BACT</name>
<organism evidence="1">
    <name type="scientific">Dissulfuribacter thermophilus</name>
    <dbReference type="NCBI Taxonomy" id="1156395"/>
    <lineage>
        <taxon>Bacteria</taxon>
        <taxon>Pseudomonadati</taxon>
        <taxon>Thermodesulfobacteriota</taxon>
        <taxon>Dissulfuribacteria</taxon>
        <taxon>Dissulfuribacterales</taxon>
        <taxon>Dissulfuribacteraceae</taxon>
        <taxon>Dissulfuribacter</taxon>
    </lineage>
</organism>